<dbReference type="Proteomes" id="UP001567538">
    <property type="component" value="Unassembled WGS sequence"/>
</dbReference>
<dbReference type="PROSITE" id="PS50966">
    <property type="entry name" value="ZF_SWIM"/>
    <property type="match status" value="1"/>
</dbReference>
<evidence type="ECO:0000256" key="1">
    <source>
        <dbReference type="ARBA" id="ARBA00022723"/>
    </source>
</evidence>
<evidence type="ECO:0000256" key="3">
    <source>
        <dbReference type="ARBA" id="ARBA00022833"/>
    </source>
</evidence>
<dbReference type="Pfam" id="PF04434">
    <property type="entry name" value="SWIM"/>
    <property type="match status" value="1"/>
</dbReference>
<keyword evidence="8" id="KW-1185">Reference proteome</keyword>
<dbReference type="AlphaFoldDB" id="A0ABD1HT91"/>
<reference evidence="7 8" key="1">
    <citation type="submission" date="2024-06" db="EMBL/GenBank/DDBJ databases">
        <title>A chromosome level genome sequence of Diviner's sage (Salvia divinorum).</title>
        <authorList>
            <person name="Ford S.A."/>
            <person name="Ro D.-K."/>
            <person name="Ness R.W."/>
            <person name="Phillips M.A."/>
        </authorList>
    </citation>
    <scope>NUCLEOTIDE SEQUENCE [LARGE SCALE GENOMIC DNA]</scope>
    <source>
        <strain evidence="7">SAF-2024a</strain>
        <tissue evidence="7">Leaf</tissue>
    </source>
</reference>
<evidence type="ECO:0000256" key="2">
    <source>
        <dbReference type="ARBA" id="ARBA00022771"/>
    </source>
</evidence>
<feature type="region of interest" description="Disordered" evidence="5">
    <location>
        <begin position="320"/>
        <end position="342"/>
    </location>
</feature>
<dbReference type="InterPro" id="IPR007527">
    <property type="entry name" value="Znf_SWIM"/>
</dbReference>
<dbReference type="PANTHER" id="PTHR31973">
    <property type="entry name" value="POLYPROTEIN, PUTATIVE-RELATED"/>
    <property type="match status" value="1"/>
</dbReference>
<dbReference type="PANTHER" id="PTHR31973:SF195">
    <property type="entry name" value="MUDR FAMILY TRANSPOSASE"/>
    <property type="match status" value="1"/>
</dbReference>
<dbReference type="InterPro" id="IPR006564">
    <property type="entry name" value="Znf_PMZ"/>
</dbReference>
<feature type="compositionally biased region" description="Basic residues" evidence="5">
    <location>
        <begin position="320"/>
        <end position="331"/>
    </location>
</feature>
<dbReference type="EMBL" id="JBEAFC010000004">
    <property type="protein sequence ID" value="KAL1559437.1"/>
    <property type="molecule type" value="Genomic_DNA"/>
</dbReference>
<name>A0ABD1HT91_SALDI</name>
<accession>A0ABD1HT91</accession>
<comment type="caution">
    <text evidence="7">The sequence shown here is derived from an EMBL/GenBank/DDBJ whole genome shotgun (WGS) entry which is preliminary data.</text>
</comment>
<dbReference type="GO" id="GO:0008270">
    <property type="term" value="F:zinc ion binding"/>
    <property type="evidence" value="ECO:0007669"/>
    <property type="project" value="UniProtKB-KW"/>
</dbReference>
<gene>
    <name evidence="7" type="ORF">AAHA92_09781</name>
</gene>
<evidence type="ECO:0000259" key="6">
    <source>
        <dbReference type="PROSITE" id="PS50966"/>
    </source>
</evidence>
<proteinExistence type="predicted"/>
<sequence>MASYHWVGEKAISFLKKDPNIGAKKLQYELQEKYVTTIHYSTVYVGSVVEIWLKETEDGVYFQRFFCCFKPSINGFLNGCMPYLSVDATAFNGRWNGQLASATALDGHNWMFPVAFGLFENACKGLEIAVKTVFPWAEHRECFLHLMKIFLREVWNNWVKDLKDLPIAELVDSLRSKFMELYARRRDIGERLEGHTMLPIVVRHLNILSRQLGQLKVKVGGRGEAEVTVITDKHKIIRHVVDLEQHTCSCREWQVSGKPCPHALAVIISHRNPKMEDYLHLYFLVRLFRLAYAAVISPFPDKSQWPSMDLGFKVLPPLKKRAPGRQRKNRKPGCLEGKGNKSRTKGMWQVQCKQCKEFGHRESSAKCVFNGTKKRKSRAKGRPLNGMHARTCQRQRVVEEPMSQAVCRMEVDESLNLEDIQ</sequence>
<evidence type="ECO:0000313" key="7">
    <source>
        <dbReference type="EMBL" id="KAL1559437.1"/>
    </source>
</evidence>
<feature type="domain" description="SWIM-type" evidence="6">
    <location>
        <begin position="239"/>
        <end position="271"/>
    </location>
</feature>
<evidence type="ECO:0000256" key="4">
    <source>
        <dbReference type="PROSITE-ProRule" id="PRU00325"/>
    </source>
</evidence>
<keyword evidence="2 4" id="KW-0863">Zinc-finger</keyword>
<dbReference type="SMART" id="SM00575">
    <property type="entry name" value="ZnF_PMZ"/>
    <property type="match status" value="1"/>
</dbReference>
<evidence type="ECO:0000256" key="5">
    <source>
        <dbReference type="SAM" id="MobiDB-lite"/>
    </source>
</evidence>
<evidence type="ECO:0000313" key="8">
    <source>
        <dbReference type="Proteomes" id="UP001567538"/>
    </source>
</evidence>
<keyword evidence="3" id="KW-0862">Zinc</keyword>
<protein>
    <recommendedName>
        <fullName evidence="6">SWIM-type domain-containing protein</fullName>
    </recommendedName>
</protein>
<keyword evidence="1" id="KW-0479">Metal-binding</keyword>
<organism evidence="7 8">
    <name type="scientific">Salvia divinorum</name>
    <name type="common">Maria pastora</name>
    <name type="synonym">Diviner's sage</name>
    <dbReference type="NCBI Taxonomy" id="28513"/>
    <lineage>
        <taxon>Eukaryota</taxon>
        <taxon>Viridiplantae</taxon>
        <taxon>Streptophyta</taxon>
        <taxon>Embryophyta</taxon>
        <taxon>Tracheophyta</taxon>
        <taxon>Spermatophyta</taxon>
        <taxon>Magnoliopsida</taxon>
        <taxon>eudicotyledons</taxon>
        <taxon>Gunneridae</taxon>
        <taxon>Pentapetalae</taxon>
        <taxon>asterids</taxon>
        <taxon>lamiids</taxon>
        <taxon>Lamiales</taxon>
        <taxon>Lamiaceae</taxon>
        <taxon>Nepetoideae</taxon>
        <taxon>Mentheae</taxon>
        <taxon>Salviinae</taxon>
        <taxon>Salvia</taxon>
        <taxon>Salvia subgen. Calosphace</taxon>
    </lineage>
</organism>